<feature type="non-terminal residue" evidence="1">
    <location>
        <position position="122"/>
    </location>
</feature>
<proteinExistence type="predicted"/>
<protein>
    <submittedName>
        <fullName evidence="1">Uncharacterized protein</fullName>
    </submittedName>
</protein>
<dbReference type="EMBL" id="HACG01050090">
    <property type="protein sequence ID" value="CEK96955.1"/>
    <property type="molecule type" value="Transcribed_RNA"/>
</dbReference>
<organism evidence="1">
    <name type="scientific">Arion vulgaris</name>
    <dbReference type="NCBI Taxonomy" id="1028688"/>
    <lineage>
        <taxon>Eukaryota</taxon>
        <taxon>Metazoa</taxon>
        <taxon>Spiralia</taxon>
        <taxon>Lophotrochozoa</taxon>
        <taxon>Mollusca</taxon>
        <taxon>Gastropoda</taxon>
        <taxon>Heterobranchia</taxon>
        <taxon>Euthyneura</taxon>
        <taxon>Panpulmonata</taxon>
        <taxon>Eupulmonata</taxon>
        <taxon>Stylommatophora</taxon>
        <taxon>Helicina</taxon>
        <taxon>Arionoidea</taxon>
        <taxon>Arionidae</taxon>
        <taxon>Arion</taxon>
    </lineage>
</organism>
<gene>
    <name evidence="1" type="primary">ORF214139</name>
</gene>
<evidence type="ECO:0000313" key="1">
    <source>
        <dbReference type="EMBL" id="CEK96955.1"/>
    </source>
</evidence>
<dbReference type="AlphaFoldDB" id="A0A0B7BXT5"/>
<accession>A0A0B7BXT5</accession>
<sequence length="122" mass="14072">GLCGEDDGRNTTDEMSASTWSYMTNCQIDVKKEESPYWFQHSQLVRSDSFSENILEELSQVETLTQIETDNKERLTEQMRKIETNTDETDIKEEHTDHIINVMKIASSQLTIQKLAQTGEKP</sequence>
<feature type="non-terminal residue" evidence="1">
    <location>
        <position position="1"/>
    </location>
</feature>
<name>A0A0B7BXT5_9EUPU</name>
<reference evidence="1" key="1">
    <citation type="submission" date="2014-12" db="EMBL/GenBank/DDBJ databases">
        <title>Insight into the proteome of Arion vulgaris.</title>
        <authorList>
            <person name="Aradska J."/>
            <person name="Bulat T."/>
            <person name="Smidak R."/>
            <person name="Sarate P."/>
            <person name="Gangsoo J."/>
            <person name="Sialana F."/>
            <person name="Bilban M."/>
            <person name="Lubec G."/>
        </authorList>
    </citation>
    <scope>NUCLEOTIDE SEQUENCE</scope>
    <source>
        <tissue evidence="1">Skin</tissue>
    </source>
</reference>